<reference evidence="4" key="1">
    <citation type="submission" date="2016-06" db="UniProtKB">
        <authorList>
            <consortium name="WormBaseParasite"/>
        </authorList>
    </citation>
    <scope>IDENTIFICATION</scope>
</reference>
<evidence type="ECO:0000256" key="1">
    <source>
        <dbReference type="SAM" id="MobiDB-lite"/>
    </source>
</evidence>
<feature type="compositionally biased region" description="Polar residues" evidence="1">
    <location>
        <begin position="41"/>
        <end position="55"/>
    </location>
</feature>
<accession>A0A182E8M9</accession>
<dbReference type="AlphaFoldDB" id="A0A182E8M9"/>
<reference evidence="2 3" key="2">
    <citation type="submission" date="2018-08" db="EMBL/GenBank/DDBJ databases">
        <authorList>
            <person name="Laetsch R D."/>
            <person name="Stevens L."/>
            <person name="Kumar S."/>
            <person name="Blaxter L. M."/>
        </authorList>
    </citation>
    <scope>NUCLEOTIDE SEQUENCE [LARGE SCALE GENOMIC DNA]</scope>
</reference>
<dbReference type="Proteomes" id="UP000271087">
    <property type="component" value="Unassembled WGS sequence"/>
</dbReference>
<dbReference type="WBParaSite" id="nOo.2.0.1.t04385-RA">
    <property type="protein sequence ID" value="nOo.2.0.1.t04385-RA"/>
    <property type="gene ID" value="nOo.2.0.1.g04385"/>
</dbReference>
<evidence type="ECO:0000313" key="2">
    <source>
        <dbReference type="EMBL" id="VDK72833.1"/>
    </source>
</evidence>
<sequence length="179" mass="20565">MVMQISDRLNPKSAPFTADVDATKPEVPQRTGISRRIRPPSVQNLPDLSQSQTDQQIPAVTSLAQQQLENDQITLAKHRSAERFIQTLPHDQFQQISNQVIQNNTIPTVLSGPQQPFPFTKRPQFQQAMMRRLINSGIVTKKTKTCINFDPLQTCMDRMNYCEISQYMKIRCRKACRFC</sequence>
<evidence type="ECO:0000313" key="3">
    <source>
        <dbReference type="Proteomes" id="UP000271087"/>
    </source>
</evidence>
<keyword evidence="3" id="KW-1185">Reference proteome</keyword>
<dbReference type="EMBL" id="UYRW01000980">
    <property type="protein sequence ID" value="VDK72833.1"/>
    <property type="molecule type" value="Genomic_DNA"/>
</dbReference>
<name>A0A182E8M9_ONCOC</name>
<evidence type="ECO:0000313" key="4">
    <source>
        <dbReference type="WBParaSite" id="nOo.2.0.1.t04385-RA"/>
    </source>
</evidence>
<proteinExistence type="predicted"/>
<gene>
    <name evidence="2" type="ORF">NOO_LOCUS4385</name>
</gene>
<protein>
    <submittedName>
        <fullName evidence="4">ShKT domain-containing protein</fullName>
    </submittedName>
</protein>
<organism evidence="4">
    <name type="scientific">Onchocerca ochengi</name>
    <name type="common">Filarial nematode worm</name>
    <dbReference type="NCBI Taxonomy" id="42157"/>
    <lineage>
        <taxon>Eukaryota</taxon>
        <taxon>Metazoa</taxon>
        <taxon>Ecdysozoa</taxon>
        <taxon>Nematoda</taxon>
        <taxon>Chromadorea</taxon>
        <taxon>Rhabditida</taxon>
        <taxon>Spirurina</taxon>
        <taxon>Spiruromorpha</taxon>
        <taxon>Filarioidea</taxon>
        <taxon>Onchocercidae</taxon>
        <taxon>Onchocerca</taxon>
    </lineage>
</organism>
<feature type="region of interest" description="Disordered" evidence="1">
    <location>
        <begin position="1"/>
        <end position="55"/>
    </location>
</feature>